<dbReference type="AlphaFoldDB" id="A0A4S4N3A0"/>
<name>A0A4S4N3A0_9APHY</name>
<keyword evidence="3" id="KW-0906">Nuclear pore complex</keyword>
<dbReference type="Pfam" id="PF13874">
    <property type="entry name" value="Nup54"/>
    <property type="match status" value="1"/>
</dbReference>
<evidence type="ECO:0000256" key="1">
    <source>
        <dbReference type="ARBA" id="ARBA00004567"/>
    </source>
</evidence>
<evidence type="ECO:0000256" key="5">
    <source>
        <dbReference type="SAM" id="Coils"/>
    </source>
</evidence>
<evidence type="ECO:0000256" key="6">
    <source>
        <dbReference type="SAM" id="MobiDB-lite"/>
    </source>
</evidence>
<feature type="compositionally biased region" description="Gly residues" evidence="6">
    <location>
        <begin position="68"/>
        <end position="79"/>
    </location>
</feature>
<evidence type="ECO:0000256" key="4">
    <source>
        <dbReference type="ARBA" id="ARBA00023242"/>
    </source>
</evidence>
<reference evidence="8 9" key="1">
    <citation type="submission" date="2019-02" db="EMBL/GenBank/DDBJ databases">
        <title>Genome sequencing of the rare red list fungi Antrodiella citrinella (Flaviporus citrinellus).</title>
        <authorList>
            <person name="Buettner E."/>
            <person name="Kellner H."/>
        </authorList>
    </citation>
    <scope>NUCLEOTIDE SEQUENCE [LARGE SCALE GENOMIC DNA]</scope>
    <source>
        <strain evidence="8 9">DSM 108506</strain>
    </source>
</reference>
<keyword evidence="3" id="KW-0811">Translocation</keyword>
<dbReference type="GO" id="GO:0036228">
    <property type="term" value="P:protein localization to nuclear inner membrane"/>
    <property type="evidence" value="ECO:0007669"/>
    <property type="project" value="TreeGrafter"/>
</dbReference>
<evidence type="ECO:0000259" key="7">
    <source>
        <dbReference type="Pfam" id="PF13874"/>
    </source>
</evidence>
<organism evidence="8 9">
    <name type="scientific">Antrodiella citrinella</name>
    <dbReference type="NCBI Taxonomy" id="2447956"/>
    <lineage>
        <taxon>Eukaryota</taxon>
        <taxon>Fungi</taxon>
        <taxon>Dikarya</taxon>
        <taxon>Basidiomycota</taxon>
        <taxon>Agaricomycotina</taxon>
        <taxon>Agaricomycetes</taxon>
        <taxon>Polyporales</taxon>
        <taxon>Steccherinaceae</taxon>
        <taxon>Antrodiella</taxon>
    </lineage>
</organism>
<feature type="domain" description="Nucleoporin Nup54 alpha-helical" evidence="7">
    <location>
        <begin position="455"/>
        <end position="596"/>
    </location>
</feature>
<sequence length="675" mass="68925">MFSTASTSQQPNPQQGSIFGAPLGSAPSQQGTGNLFGGQQQQQQQQNAAQPNAGGGLFGNLGQTNQAGQGGNSGGGGLFGNAPAAPATGGGIFGNANNGTAGSGLFANTNTNQQPAAGGGLFGNMNTNTNATGATAGGLFGNTGAAPAANTGGGLFGTNNMANSAPGTGGGLFGNNPIPANNTGSGLFANTNTGAAGTTGGLFANTNTNPAAGGGLFGNTNTAGTSNTGGGLFGNANTGTAGTGTTGGGLFGNTNTAAGTSGGGLFGNAGTAGQSTTGGGLFGNTNTGNTGGGIFGNMNNAQPANNPFGNLNTQQQQQQQTAPQGGLFTGFGQNNQQKSGGFGQTQTQPQQGSLFGGPTSGNLFGGSTLGSSTLGVSTLGGLRPLNGSTNNLLASRANAMSQQQQDPQSQYAALMQRIEAIAQAWNSSSPNCQFQHYFYNLVDPAQVHLYGRPQNAVNDALWQKAVRENPDPSCFVPVIASGFDDIQQRVEAQSRQAQAHQNSLKELKTRIRALTEKHEVTNSARLMRAATLQTQLTQRVMRVVQHLHLLIPALRSSSIRAEEETLRARLEEIAEEIKRPGGLGRLKGKLNELWAFIGALNAAKDRDRKDSGRGWAVVDEDGLTQIAQILANEQAGLAHVMKVLQRDLKDLNVIEGKPNKEDDPDALLMSSLRYY</sequence>
<feature type="region of interest" description="Disordered" evidence="6">
    <location>
        <begin position="1"/>
        <end position="79"/>
    </location>
</feature>
<dbReference type="GO" id="GO:0006607">
    <property type="term" value="P:NLS-bearing protein import into nucleus"/>
    <property type="evidence" value="ECO:0007669"/>
    <property type="project" value="TreeGrafter"/>
</dbReference>
<proteinExistence type="predicted"/>
<dbReference type="InterPro" id="IPR025712">
    <property type="entry name" value="Nup54_alpha-helical_dom"/>
</dbReference>
<dbReference type="PANTHER" id="PTHR13000">
    <property type="entry name" value="NUCLEOPORIN P54"/>
    <property type="match status" value="1"/>
</dbReference>
<evidence type="ECO:0000313" key="8">
    <source>
        <dbReference type="EMBL" id="THH32835.1"/>
    </source>
</evidence>
<dbReference type="OrthoDB" id="6162375at2759"/>
<dbReference type="GO" id="GO:0044613">
    <property type="term" value="C:nuclear pore central transport channel"/>
    <property type="evidence" value="ECO:0007669"/>
    <property type="project" value="TreeGrafter"/>
</dbReference>
<accession>A0A4S4N3A0</accession>
<keyword evidence="2" id="KW-0813">Transport</keyword>
<comment type="caution">
    <text evidence="8">The sequence shown here is derived from an EMBL/GenBank/DDBJ whole genome shotgun (WGS) entry which is preliminary data.</text>
</comment>
<dbReference type="Proteomes" id="UP000308730">
    <property type="component" value="Unassembled WGS sequence"/>
</dbReference>
<dbReference type="InterPro" id="IPR024864">
    <property type="entry name" value="Nup54/Nup57/Nup44"/>
</dbReference>
<comment type="subcellular location">
    <subcellularLocation>
        <location evidence="1">Nucleus</location>
        <location evidence="1">Nuclear pore complex</location>
    </subcellularLocation>
</comment>
<keyword evidence="4" id="KW-0539">Nucleus</keyword>
<feature type="coiled-coil region" evidence="5">
    <location>
        <begin position="490"/>
        <end position="524"/>
    </location>
</feature>
<gene>
    <name evidence="8" type="ORF">EUX98_g1332</name>
</gene>
<dbReference type="EMBL" id="SGPM01000014">
    <property type="protein sequence ID" value="THH32835.1"/>
    <property type="molecule type" value="Genomic_DNA"/>
</dbReference>
<feature type="compositionally biased region" description="Polar residues" evidence="6">
    <location>
        <begin position="1"/>
        <end position="17"/>
    </location>
</feature>
<dbReference type="Pfam" id="PF13634">
    <property type="entry name" value="Nucleoporin_FG"/>
    <property type="match status" value="3"/>
</dbReference>
<feature type="region of interest" description="Disordered" evidence="6">
    <location>
        <begin position="292"/>
        <end position="362"/>
    </location>
</feature>
<protein>
    <recommendedName>
        <fullName evidence="7">Nucleoporin Nup54 alpha-helical domain-containing protein</fullName>
    </recommendedName>
</protein>
<evidence type="ECO:0000256" key="2">
    <source>
        <dbReference type="ARBA" id="ARBA00022448"/>
    </source>
</evidence>
<feature type="compositionally biased region" description="Polar residues" evidence="6">
    <location>
        <begin position="301"/>
        <end position="313"/>
    </location>
</feature>
<keyword evidence="5" id="KW-0175">Coiled coil</keyword>
<keyword evidence="3" id="KW-0509">mRNA transport</keyword>
<feature type="compositionally biased region" description="Low complexity" evidence="6">
    <location>
        <begin position="29"/>
        <end position="52"/>
    </location>
</feature>
<keyword evidence="3" id="KW-0653">Protein transport</keyword>
<dbReference type="InterPro" id="IPR025574">
    <property type="entry name" value="Nucleoporin_FG_rpt"/>
</dbReference>
<dbReference type="GO" id="GO:0006999">
    <property type="term" value="P:nuclear pore organization"/>
    <property type="evidence" value="ECO:0007669"/>
    <property type="project" value="TreeGrafter"/>
</dbReference>
<keyword evidence="9" id="KW-1185">Reference proteome</keyword>
<evidence type="ECO:0000256" key="3">
    <source>
        <dbReference type="ARBA" id="ARBA00023132"/>
    </source>
</evidence>
<dbReference type="PANTHER" id="PTHR13000:SF0">
    <property type="entry name" value="NUCLEOPORIN P54"/>
    <property type="match status" value="1"/>
</dbReference>
<dbReference type="Gene3D" id="1.20.5.170">
    <property type="match status" value="1"/>
</dbReference>
<evidence type="ECO:0000313" key="9">
    <source>
        <dbReference type="Proteomes" id="UP000308730"/>
    </source>
</evidence>
<dbReference type="GO" id="GO:0017056">
    <property type="term" value="F:structural constituent of nuclear pore"/>
    <property type="evidence" value="ECO:0007669"/>
    <property type="project" value="TreeGrafter"/>
</dbReference>